<dbReference type="EMBL" id="LSCV01000024">
    <property type="protein sequence ID" value="KXB40842.1"/>
    <property type="molecule type" value="Genomic_DNA"/>
</dbReference>
<gene>
    <name evidence="3" type="ORF">HMPREF1872_00810</name>
</gene>
<sequence>MFTEYGADTVAGFHSAYAEPFSEEYQLAYYQANSEIFDEFKHFVGEQLWNFADFQTKFGLFRIQGNKKGVFTRARELKAVVRYLTERWQSIPNFNYKNFNLTNLLLI</sequence>
<comment type="similarity">
    <text evidence="1">Belongs to the glycosyl hydrolase 2 family.</text>
</comment>
<dbReference type="Pfam" id="PF02836">
    <property type="entry name" value="Glyco_hydro_2_C"/>
    <property type="match status" value="1"/>
</dbReference>
<reference evidence="4" key="1">
    <citation type="submission" date="2016-01" db="EMBL/GenBank/DDBJ databases">
        <authorList>
            <person name="Mitreva M."/>
            <person name="Pepin K.H."/>
            <person name="Mihindukulasuriya K.A."/>
            <person name="Fulton R."/>
            <person name="Fronick C."/>
            <person name="O'Laughlin M."/>
            <person name="Miner T."/>
            <person name="Herter B."/>
            <person name="Rosa B.A."/>
            <person name="Cordes M."/>
            <person name="Tomlinson C."/>
            <person name="Wollam A."/>
            <person name="Palsikar V.B."/>
            <person name="Mardis E.R."/>
            <person name="Wilson R.K."/>
        </authorList>
    </citation>
    <scope>NUCLEOTIDE SEQUENCE [LARGE SCALE GENOMIC DNA]</scope>
    <source>
        <strain evidence="4">KA00274</strain>
    </source>
</reference>
<evidence type="ECO:0000313" key="3">
    <source>
        <dbReference type="EMBL" id="KXB40842.1"/>
    </source>
</evidence>
<keyword evidence="4" id="KW-1185">Reference proteome</keyword>
<accession>A0A133YCD3</accession>
<dbReference type="PANTHER" id="PTHR10066:SF67">
    <property type="entry name" value="BETA-GLUCURONIDASE"/>
    <property type="match status" value="1"/>
</dbReference>
<dbReference type="GO" id="GO:0019391">
    <property type="term" value="P:glucuronoside catabolic process"/>
    <property type="evidence" value="ECO:0007669"/>
    <property type="project" value="TreeGrafter"/>
</dbReference>
<name>A0A133YCD3_9FIRM</name>
<dbReference type="GO" id="GO:0030246">
    <property type="term" value="F:carbohydrate binding"/>
    <property type="evidence" value="ECO:0007669"/>
    <property type="project" value="TreeGrafter"/>
</dbReference>
<dbReference type="SUPFAM" id="SSF51445">
    <property type="entry name" value="(Trans)glycosidases"/>
    <property type="match status" value="1"/>
</dbReference>
<proteinExistence type="inferred from homology"/>
<evidence type="ECO:0000259" key="2">
    <source>
        <dbReference type="Pfam" id="PF02836"/>
    </source>
</evidence>
<dbReference type="GO" id="GO:0005975">
    <property type="term" value="P:carbohydrate metabolic process"/>
    <property type="evidence" value="ECO:0007669"/>
    <property type="project" value="InterPro"/>
</dbReference>
<dbReference type="PANTHER" id="PTHR10066">
    <property type="entry name" value="BETA-GLUCURONIDASE"/>
    <property type="match status" value="1"/>
</dbReference>
<dbReference type="GO" id="GO:0004566">
    <property type="term" value="F:beta-glucuronidase activity"/>
    <property type="evidence" value="ECO:0007669"/>
    <property type="project" value="TreeGrafter"/>
</dbReference>
<dbReference type="PATRIC" id="fig|1497955.3.peg.784"/>
<dbReference type="AlphaFoldDB" id="A0A133YCD3"/>
<evidence type="ECO:0000313" key="4">
    <source>
        <dbReference type="Proteomes" id="UP000070080"/>
    </source>
</evidence>
<comment type="caution">
    <text evidence="3">The sequence shown here is derived from an EMBL/GenBank/DDBJ whole genome shotgun (WGS) entry which is preliminary data.</text>
</comment>
<dbReference type="STRING" id="1497955.HMPREF1872_00810"/>
<evidence type="ECO:0000256" key="1">
    <source>
        <dbReference type="ARBA" id="ARBA00007401"/>
    </source>
</evidence>
<dbReference type="InterPro" id="IPR017853">
    <property type="entry name" value="GH"/>
</dbReference>
<dbReference type="Gene3D" id="3.20.20.80">
    <property type="entry name" value="Glycosidases"/>
    <property type="match status" value="1"/>
</dbReference>
<dbReference type="Proteomes" id="UP000070080">
    <property type="component" value="Unassembled WGS sequence"/>
</dbReference>
<feature type="domain" description="Glycoside hydrolase family 2 catalytic" evidence="2">
    <location>
        <begin position="3"/>
        <end position="91"/>
    </location>
</feature>
<organism evidence="3 4">
    <name type="scientific">Amygdalobacter nucleatus</name>
    <dbReference type="NCBI Taxonomy" id="3029274"/>
    <lineage>
        <taxon>Bacteria</taxon>
        <taxon>Bacillati</taxon>
        <taxon>Bacillota</taxon>
        <taxon>Clostridia</taxon>
        <taxon>Eubacteriales</taxon>
        <taxon>Oscillospiraceae</taxon>
        <taxon>Amygdalobacter</taxon>
    </lineage>
</organism>
<dbReference type="RefSeq" id="WP_315574116.1">
    <property type="nucleotide sequence ID" value="NZ_JARFNM010000001.1"/>
</dbReference>
<protein>
    <recommendedName>
        <fullName evidence="2">Glycoside hydrolase family 2 catalytic domain-containing protein</fullName>
    </recommendedName>
</protein>
<dbReference type="InterPro" id="IPR006103">
    <property type="entry name" value="Glyco_hydro_2_cat"/>
</dbReference>